<feature type="region of interest" description="Disordered" evidence="1">
    <location>
        <begin position="406"/>
        <end position="440"/>
    </location>
</feature>
<organism evidence="2 3">
    <name type="scientific">Cyanidiococcus yangmingshanensis</name>
    <dbReference type="NCBI Taxonomy" id="2690220"/>
    <lineage>
        <taxon>Eukaryota</taxon>
        <taxon>Rhodophyta</taxon>
        <taxon>Bangiophyceae</taxon>
        <taxon>Cyanidiales</taxon>
        <taxon>Cyanidiaceae</taxon>
        <taxon>Cyanidiococcus</taxon>
    </lineage>
</organism>
<dbReference type="EMBL" id="VWRR01000010">
    <property type="protein sequence ID" value="KAF6002483.1"/>
    <property type="molecule type" value="Genomic_DNA"/>
</dbReference>
<dbReference type="AlphaFoldDB" id="A0A7J7IHD4"/>
<dbReference type="OrthoDB" id="10614103at2759"/>
<name>A0A7J7IHD4_9RHOD</name>
<feature type="compositionally biased region" description="Basic and acidic residues" evidence="1">
    <location>
        <begin position="413"/>
        <end position="425"/>
    </location>
</feature>
<gene>
    <name evidence="2" type="ORF">F1559_003039</name>
</gene>
<dbReference type="Proteomes" id="UP000530660">
    <property type="component" value="Unassembled WGS sequence"/>
</dbReference>
<evidence type="ECO:0000313" key="3">
    <source>
        <dbReference type="Proteomes" id="UP000530660"/>
    </source>
</evidence>
<comment type="caution">
    <text evidence="2">The sequence shown here is derived from an EMBL/GenBank/DDBJ whole genome shotgun (WGS) entry which is preliminary data.</text>
</comment>
<proteinExistence type="predicted"/>
<keyword evidence="3" id="KW-1185">Reference proteome</keyword>
<reference evidence="2 3" key="1">
    <citation type="journal article" date="2020" name="J. Phycol.">
        <title>Comparative genome analysis reveals Cyanidiococcus gen. nov., a new extremophilic red algal genus sister to Cyanidioschyzon (Cyanidioschyzonaceae, Rhodophyta).</title>
        <authorList>
            <person name="Liu S.-L."/>
            <person name="Chiang Y.-R."/>
            <person name="Yoon H.S."/>
            <person name="Fu H.-Y."/>
        </authorList>
    </citation>
    <scope>NUCLEOTIDE SEQUENCE [LARGE SCALE GENOMIC DNA]</scope>
    <source>
        <strain evidence="2 3">THAL066</strain>
    </source>
</reference>
<accession>A0A7J7IHD4</accession>
<sequence length="593" mass="66778">MSSALDYAERVVELLDDHRAHESARQMARVALSTLREESETQAVSRDESGSISIRERTDREIAQTRLAVFLFMRALEANALPEALSVLVDDLRWASPGQTRDALYLILHKALELKQVSWLLEQPLPRACLFRVAEALWRLAASHEFEHAASLYEQACAAYFSANEWWLSANVATDWAYRLRDTLEALLYGPADQRMLSEQPLLEQERLTRLQEQRHRALQLALFLLQQAEDKFVHVATSPSLIEEAELEREWALVRYQLAIRRHLIIPEHSSEMRFLFETSDAATRSIAYQLIASPHRFDGESGAMAAIRLACLWWSGSVSSNKTAPKAARSVACRELARIVRLIVEHWHASHQQHEADDDDATQHESELRQALEYASAIGRTGYIFTPALETWIQCRHPVAAMGIAGNDSESSGKRTVDARSNRPSDGPSAETAPLGRTGDAQAGATLLSASLTSTTQSRTPSLYSSTPRWLIEAAVHREKHLSSILRLLAQKALFLDAARLLLSSRESGNAIPKRVYVRQSLLCQLRDALRTPASTGNDPAADAHFKPRCRLVPRRPRPVIKRTRQVRLVSYSIFMTWNEAARHDPPRHGH</sequence>
<protein>
    <submittedName>
        <fullName evidence="2">Uncharacterized protein</fullName>
    </submittedName>
</protein>
<evidence type="ECO:0000313" key="2">
    <source>
        <dbReference type="EMBL" id="KAF6002483.1"/>
    </source>
</evidence>
<evidence type="ECO:0000256" key="1">
    <source>
        <dbReference type="SAM" id="MobiDB-lite"/>
    </source>
</evidence>